<organism evidence="5">
    <name type="scientific">Dissoconium aciculare CBS 342.82</name>
    <dbReference type="NCBI Taxonomy" id="1314786"/>
    <lineage>
        <taxon>Eukaryota</taxon>
        <taxon>Fungi</taxon>
        <taxon>Dikarya</taxon>
        <taxon>Ascomycota</taxon>
        <taxon>Pezizomycotina</taxon>
        <taxon>Dothideomycetes</taxon>
        <taxon>Dothideomycetidae</taxon>
        <taxon>Mycosphaerellales</taxon>
        <taxon>Dissoconiaceae</taxon>
        <taxon>Dissoconium</taxon>
    </lineage>
</organism>
<dbReference type="Gene3D" id="3.10.129.10">
    <property type="entry name" value="Hotdog Thioesterase"/>
    <property type="match status" value="1"/>
</dbReference>
<name>A0A6J3MAE4_9PEZI</name>
<keyword evidence="2" id="KW-0378">Hydrolase</keyword>
<dbReference type="InterPro" id="IPR006683">
    <property type="entry name" value="Thioestr_dom"/>
</dbReference>
<evidence type="ECO:0000256" key="1">
    <source>
        <dbReference type="ARBA" id="ARBA00008324"/>
    </source>
</evidence>
<comment type="similarity">
    <text evidence="1">Belongs to the thioesterase PaaI family.</text>
</comment>
<dbReference type="PANTHER" id="PTHR21660:SF1">
    <property type="entry name" value="ACYL-COENZYME A THIOESTERASE 13"/>
    <property type="match status" value="1"/>
</dbReference>
<dbReference type="AlphaFoldDB" id="A0A6J3MAE4"/>
<feature type="non-terminal residue" evidence="5">
    <location>
        <position position="95"/>
    </location>
</feature>
<dbReference type="InterPro" id="IPR029069">
    <property type="entry name" value="HotDog_dom_sf"/>
</dbReference>
<reference evidence="5" key="2">
    <citation type="submission" date="2020-04" db="EMBL/GenBank/DDBJ databases">
        <authorList>
            <consortium name="NCBI Genome Project"/>
        </authorList>
    </citation>
    <scope>NUCLEOTIDE SEQUENCE</scope>
    <source>
        <strain evidence="5">CBS 342.82</strain>
    </source>
</reference>
<dbReference type="RefSeq" id="XP_033460823.1">
    <property type="nucleotide sequence ID" value="XM_033600467.1"/>
</dbReference>
<dbReference type="Pfam" id="PF03061">
    <property type="entry name" value="4HBT"/>
    <property type="match status" value="1"/>
</dbReference>
<evidence type="ECO:0000256" key="2">
    <source>
        <dbReference type="ARBA" id="ARBA00022801"/>
    </source>
</evidence>
<feature type="domain" description="Thioesterase" evidence="3">
    <location>
        <begin position="11"/>
        <end position="85"/>
    </location>
</feature>
<dbReference type="OrthoDB" id="2831072at2759"/>
<dbReference type="SUPFAM" id="SSF54637">
    <property type="entry name" value="Thioesterase/thiol ester dehydrase-isomerase"/>
    <property type="match status" value="1"/>
</dbReference>
<dbReference type="CDD" id="cd03443">
    <property type="entry name" value="PaaI_thioesterase"/>
    <property type="match status" value="1"/>
</dbReference>
<feature type="non-terminal residue" evidence="5">
    <location>
        <position position="1"/>
    </location>
</feature>
<dbReference type="InterPro" id="IPR039298">
    <property type="entry name" value="ACOT13"/>
</dbReference>
<keyword evidence="4" id="KW-1185">Reference proteome</keyword>
<dbReference type="Proteomes" id="UP000504637">
    <property type="component" value="Unplaced"/>
</dbReference>
<proteinExistence type="inferred from homology"/>
<evidence type="ECO:0000313" key="5">
    <source>
        <dbReference type="RefSeq" id="XP_033460823.1"/>
    </source>
</evidence>
<sequence length="95" mass="10024">YSNTPVGPQTSHGGAIATFFDITTSMAICACDVPGWQSTGVSRNLAVTYYKPPVEGDAVIVEAEVMSIGRSVATVRGVLRRESDGAVLATCHHDR</sequence>
<accession>A0A6J3MAE4</accession>
<dbReference type="PANTHER" id="PTHR21660">
    <property type="entry name" value="THIOESTERASE SUPERFAMILY MEMBER-RELATED"/>
    <property type="match status" value="1"/>
</dbReference>
<evidence type="ECO:0000259" key="3">
    <source>
        <dbReference type="Pfam" id="PF03061"/>
    </source>
</evidence>
<reference evidence="5" key="3">
    <citation type="submission" date="2025-08" db="UniProtKB">
        <authorList>
            <consortium name="RefSeq"/>
        </authorList>
    </citation>
    <scope>IDENTIFICATION</scope>
    <source>
        <strain evidence="5">CBS 342.82</strain>
    </source>
</reference>
<dbReference type="GO" id="GO:0047617">
    <property type="term" value="F:fatty acyl-CoA hydrolase activity"/>
    <property type="evidence" value="ECO:0007669"/>
    <property type="project" value="InterPro"/>
</dbReference>
<dbReference type="GeneID" id="54358267"/>
<evidence type="ECO:0000313" key="4">
    <source>
        <dbReference type="Proteomes" id="UP000504637"/>
    </source>
</evidence>
<reference evidence="5" key="1">
    <citation type="submission" date="2020-01" db="EMBL/GenBank/DDBJ databases">
        <authorList>
            <consortium name="DOE Joint Genome Institute"/>
            <person name="Haridas S."/>
            <person name="Albert R."/>
            <person name="Binder M."/>
            <person name="Bloem J."/>
            <person name="Labutti K."/>
            <person name="Salamov A."/>
            <person name="Andreopoulos B."/>
            <person name="Baker S.E."/>
            <person name="Barry K."/>
            <person name="Bills G."/>
            <person name="Bluhm B.H."/>
            <person name="Cannon C."/>
            <person name="Castanera R."/>
            <person name="Culley D.E."/>
            <person name="Daum C."/>
            <person name="Ezra D."/>
            <person name="Gonzalez J.B."/>
            <person name="Henrissat B."/>
            <person name="Kuo A."/>
            <person name="Liang C."/>
            <person name="Lipzen A."/>
            <person name="Lutzoni F."/>
            <person name="Magnuson J."/>
            <person name="Mondo S."/>
            <person name="Nolan M."/>
            <person name="Ohm R."/>
            <person name="Pangilinan J."/>
            <person name="Park H.-J."/>
            <person name="Ramirez L."/>
            <person name="Alfaro M."/>
            <person name="Sun H."/>
            <person name="Tritt A."/>
            <person name="Yoshinaga Y."/>
            <person name="Zwiers L.-H."/>
            <person name="Turgeon B.G."/>
            <person name="Goodwin S.B."/>
            <person name="Spatafora J.W."/>
            <person name="Crous P.W."/>
            <person name="Grigoriev I.V."/>
        </authorList>
    </citation>
    <scope>NUCLEOTIDE SEQUENCE</scope>
    <source>
        <strain evidence="5">CBS 342.82</strain>
    </source>
</reference>
<protein>
    <recommendedName>
        <fullName evidence="3">Thioesterase domain-containing protein</fullName>
    </recommendedName>
</protein>
<gene>
    <name evidence="5" type="ORF">K489DRAFT_302936</name>
</gene>